<sequence length="124" mass="13532">MSRSLFSIGPRQIGALFLCFVAFALFAIFVSVQRAAAAPSREEPLFAQCGLENLLPVPGKDRVAARVKREEGRSAIAFRRWLDAAPPVLPGVKAFHVDRRQWPAADLLVAADPTARYCPSGVQL</sequence>
<protein>
    <submittedName>
        <fullName evidence="1">Uncharacterized protein</fullName>
    </submittedName>
</protein>
<dbReference type="RefSeq" id="WP_003613124.1">
    <property type="nucleotide sequence ID" value="NZ_ADVE02000001.1"/>
</dbReference>
<name>A0A2D2CWV1_METT3</name>
<keyword evidence="2" id="KW-1185">Reference proteome</keyword>
<dbReference type="Proteomes" id="UP000230709">
    <property type="component" value="Chromosome"/>
</dbReference>
<evidence type="ECO:0000313" key="2">
    <source>
        <dbReference type="Proteomes" id="UP000230709"/>
    </source>
</evidence>
<gene>
    <name evidence="1" type="ORF">CQW49_04265</name>
</gene>
<dbReference type="AlphaFoldDB" id="A0A2D2CWV1"/>
<reference evidence="2" key="1">
    <citation type="submission" date="2017-10" db="EMBL/GenBank/DDBJ databases">
        <title>Completed PacBio SMRT sequence of Methylosinus trichosporium OB3b reveals presence of a third large plasmid.</title>
        <authorList>
            <person name="Charles T.C."/>
            <person name="Lynch M.D.J."/>
            <person name="Heil J.R."/>
            <person name="Cheng J."/>
        </authorList>
    </citation>
    <scope>NUCLEOTIDE SEQUENCE [LARGE SCALE GENOMIC DNA]</scope>
    <source>
        <strain evidence="2">OB3b</strain>
    </source>
</reference>
<proteinExistence type="predicted"/>
<dbReference type="KEGG" id="mtw:CQW49_04265"/>
<accession>A0A2D2CWV1</accession>
<organism evidence="1 2">
    <name type="scientific">Methylosinus trichosporium (strain ATCC 35070 / NCIMB 11131 / UNIQEM 75 / OB3b)</name>
    <dbReference type="NCBI Taxonomy" id="595536"/>
    <lineage>
        <taxon>Bacteria</taxon>
        <taxon>Pseudomonadati</taxon>
        <taxon>Pseudomonadota</taxon>
        <taxon>Alphaproteobacteria</taxon>
        <taxon>Hyphomicrobiales</taxon>
        <taxon>Methylocystaceae</taxon>
        <taxon>Methylosinus</taxon>
    </lineage>
</organism>
<dbReference type="EMBL" id="CP023737">
    <property type="protein sequence ID" value="ATQ67193.1"/>
    <property type="molecule type" value="Genomic_DNA"/>
</dbReference>
<evidence type="ECO:0000313" key="1">
    <source>
        <dbReference type="EMBL" id="ATQ67193.1"/>
    </source>
</evidence>